<dbReference type="InterPro" id="IPR027417">
    <property type="entry name" value="P-loop_NTPase"/>
</dbReference>
<sequence>MTFEEIRDKISKHLESGKSYGLVVPNKAYAKALLKALIRTSNVQDTMIIEPDTNIGIDEVRTVIEFLDFAPKGEIKKVILYDADKMTQEAANAFLKTLEEPPSYAILILVTSRWFSLLPTIRSRLQKLQVQLPIEPGLDEFERYLVYWNYDFLEPIKEKAYSILSEEEFLEAIDEIDEPSQEPDVIMSLKHLLEQYLNKDLATYANFVSQLAKKNNIEFLRIVSKVVSWLIYKNDSLPPNLKIKYLRICDEILRSKIANFNYQLTYYTLLLGLRGDNL</sequence>
<organism evidence="2 3">
    <name type="scientific">Fervidobacterium pennivorans</name>
    <dbReference type="NCBI Taxonomy" id="93466"/>
    <lineage>
        <taxon>Bacteria</taxon>
        <taxon>Thermotogati</taxon>
        <taxon>Thermotogota</taxon>
        <taxon>Thermotogae</taxon>
        <taxon>Thermotogales</taxon>
        <taxon>Fervidobacteriaceae</taxon>
        <taxon>Fervidobacterium</taxon>
    </lineage>
</organism>
<dbReference type="PATRIC" id="fig|93466.3.peg.282"/>
<dbReference type="GO" id="GO:0006261">
    <property type="term" value="P:DNA-templated DNA replication"/>
    <property type="evidence" value="ECO:0007669"/>
    <property type="project" value="TreeGrafter"/>
</dbReference>
<protein>
    <submittedName>
        <fullName evidence="2">DNA polymerase III subunit gamma/tau</fullName>
    </submittedName>
</protein>
<evidence type="ECO:0000259" key="1">
    <source>
        <dbReference type="Pfam" id="PF22227"/>
    </source>
</evidence>
<dbReference type="EMBL" id="CP011393">
    <property type="protein sequence ID" value="ANE40787.1"/>
    <property type="molecule type" value="Genomic_DNA"/>
</dbReference>
<dbReference type="OrthoDB" id="9810148at2"/>
<dbReference type="AlphaFoldDB" id="A0A172T1B2"/>
<dbReference type="Proteomes" id="UP000077096">
    <property type="component" value="Chromosome"/>
</dbReference>
<name>A0A172T1B2_FERPE</name>
<evidence type="ECO:0000313" key="2">
    <source>
        <dbReference type="EMBL" id="ANE40787.1"/>
    </source>
</evidence>
<gene>
    <name evidence="2" type="ORF">JM64_01220</name>
</gene>
<dbReference type="InterPro" id="IPR054510">
    <property type="entry name" value="Tm0771-like_C"/>
</dbReference>
<dbReference type="PANTHER" id="PTHR11669">
    <property type="entry name" value="REPLICATION FACTOR C / DNA POLYMERASE III GAMMA-TAU SUBUNIT"/>
    <property type="match status" value="1"/>
</dbReference>
<feature type="domain" description="Tm0771-like C-terminal" evidence="1">
    <location>
        <begin position="192"/>
        <end position="274"/>
    </location>
</feature>
<dbReference type="KEGG" id="fng:JM64_01220"/>
<dbReference type="SUPFAM" id="SSF52540">
    <property type="entry name" value="P-loop containing nucleoside triphosphate hydrolases"/>
    <property type="match status" value="1"/>
</dbReference>
<dbReference type="InterPro" id="IPR050238">
    <property type="entry name" value="DNA_Rep/Repair_Clamp_Loader"/>
</dbReference>
<evidence type="ECO:0000313" key="3">
    <source>
        <dbReference type="Proteomes" id="UP000077096"/>
    </source>
</evidence>
<proteinExistence type="predicted"/>
<dbReference type="Gene3D" id="3.40.50.300">
    <property type="entry name" value="P-loop containing nucleotide triphosphate hydrolases"/>
    <property type="match status" value="1"/>
</dbReference>
<dbReference type="Gene3D" id="1.20.272.10">
    <property type="match status" value="1"/>
</dbReference>
<accession>A0A172T1B2</accession>
<reference evidence="2 3" key="1">
    <citation type="submission" date="2014-08" db="EMBL/GenBank/DDBJ databases">
        <title>Fervidobacterium pennivorans DYC genome.</title>
        <authorList>
            <person name="Wushke S."/>
        </authorList>
    </citation>
    <scope>NUCLEOTIDE SEQUENCE [LARGE SCALE GENOMIC DNA]</scope>
    <source>
        <strain evidence="2 3">DYC</strain>
    </source>
</reference>
<dbReference type="Pfam" id="PF22227">
    <property type="entry name" value="DNA_pol3_gamma_R_C"/>
    <property type="match status" value="1"/>
</dbReference>
<dbReference type="PANTHER" id="PTHR11669:SF8">
    <property type="entry name" value="DNA POLYMERASE III SUBUNIT DELTA"/>
    <property type="match status" value="1"/>
</dbReference>
<dbReference type="Pfam" id="PF13177">
    <property type="entry name" value="DNA_pol3_delta2"/>
    <property type="match status" value="1"/>
</dbReference>